<evidence type="ECO:0000259" key="2">
    <source>
        <dbReference type="Pfam" id="PF13556"/>
    </source>
</evidence>
<dbReference type="PANTHER" id="PTHR33744:SF1">
    <property type="entry name" value="DNA-BINDING TRANSCRIPTIONAL ACTIVATOR ADER"/>
    <property type="match status" value="1"/>
</dbReference>
<dbReference type="InterPro" id="IPR042070">
    <property type="entry name" value="PucR_C-HTH_sf"/>
</dbReference>
<name>A0A5C4LZE9_9PSEU</name>
<keyword evidence="6" id="KW-1185">Reference proteome</keyword>
<dbReference type="EMBL" id="VDFW01000011">
    <property type="protein sequence ID" value="TNC25334.1"/>
    <property type="molecule type" value="Genomic_DNA"/>
</dbReference>
<dbReference type="Pfam" id="PF14361">
    <property type="entry name" value="RsbRD_N"/>
    <property type="match status" value="1"/>
</dbReference>
<evidence type="ECO:0000313" key="6">
    <source>
        <dbReference type="Proteomes" id="UP000305546"/>
    </source>
</evidence>
<evidence type="ECO:0000259" key="3">
    <source>
        <dbReference type="Pfam" id="PF14361"/>
    </source>
</evidence>
<protein>
    <submittedName>
        <fullName evidence="5">Uncharacterized protein</fullName>
    </submittedName>
</protein>
<feature type="domain" description="CdaR GGDEF-like" evidence="4">
    <location>
        <begin position="181"/>
        <end position="291"/>
    </location>
</feature>
<sequence length="408" mass="44485">MLVTMAELDAVTDPQDAIRLVAGRLLDTRLDELVHQAVDRLRADEPEYATSEVSRADLVNMMRRTLALALTRAAGRPIPAAIADAAAEAGRVRARQRLPLPALLHAFRIDLRILWEAVIDEGRKVGLTANESFVESSVLLWEAVERNTAEMVDAYRGTEHDMALHLDELRHAAFERLIGSGEGDPAAAREAAKRLDLPLAEPTLVVVAEDVPHQHDAGRITATRLRSLGLAHYQAWRPDELYILAALGGRRIDEVLPAVGALDAWRCGAFVADGLAGVAQAVRLARAVIRAMPGPGLRLLNTSWLATLANVDSELGGVLARDVLGKVLALPEHERAAMLETLETYLDGDGSLPEVAAKLYRHRNTIRNRLQSLERITGLQLSRPRDLATVALAVAWLRGSAGRELTED</sequence>
<comment type="similarity">
    <text evidence="1">Belongs to the CdaR family.</text>
</comment>
<dbReference type="Pfam" id="PF17853">
    <property type="entry name" value="GGDEF_2"/>
    <property type="match status" value="1"/>
</dbReference>
<dbReference type="InterPro" id="IPR041522">
    <property type="entry name" value="CdaR_GGDEF"/>
</dbReference>
<reference evidence="5 6" key="1">
    <citation type="submission" date="2019-06" db="EMBL/GenBank/DDBJ databases">
        <title>Amycolatopsis alkalitolerans sp. nov., isolated from Gastrodia elata Blume.</title>
        <authorList>
            <person name="Narsing Rao M.P."/>
            <person name="Li W.J."/>
        </authorList>
    </citation>
    <scope>NUCLEOTIDE SEQUENCE [LARGE SCALE GENOMIC DNA]</scope>
    <source>
        <strain evidence="5 6">SYSUP0005</strain>
    </source>
</reference>
<dbReference type="Gene3D" id="1.10.10.2840">
    <property type="entry name" value="PucR C-terminal helix-turn-helix domain"/>
    <property type="match status" value="1"/>
</dbReference>
<proteinExistence type="inferred from homology"/>
<evidence type="ECO:0000313" key="5">
    <source>
        <dbReference type="EMBL" id="TNC25334.1"/>
    </source>
</evidence>
<dbReference type="Proteomes" id="UP000305546">
    <property type="component" value="Unassembled WGS sequence"/>
</dbReference>
<dbReference type="AlphaFoldDB" id="A0A5C4LZE9"/>
<feature type="domain" description="PucR C-terminal helix-turn-helix" evidence="2">
    <location>
        <begin position="339"/>
        <end position="395"/>
    </location>
</feature>
<comment type="caution">
    <text evidence="5">The sequence shown here is derived from an EMBL/GenBank/DDBJ whole genome shotgun (WGS) entry which is preliminary data.</text>
</comment>
<dbReference type="InterPro" id="IPR025751">
    <property type="entry name" value="RsbRD_N_dom"/>
</dbReference>
<gene>
    <name evidence="5" type="ORF">FG385_14625</name>
</gene>
<dbReference type="InterPro" id="IPR025736">
    <property type="entry name" value="PucR_C-HTH_dom"/>
</dbReference>
<organism evidence="5 6">
    <name type="scientific">Amycolatopsis alkalitolerans</name>
    <dbReference type="NCBI Taxonomy" id="2547244"/>
    <lineage>
        <taxon>Bacteria</taxon>
        <taxon>Bacillati</taxon>
        <taxon>Actinomycetota</taxon>
        <taxon>Actinomycetes</taxon>
        <taxon>Pseudonocardiales</taxon>
        <taxon>Pseudonocardiaceae</taxon>
        <taxon>Amycolatopsis</taxon>
    </lineage>
</organism>
<feature type="domain" description="RsbT co-antagonist protein RsbRD N-terminal" evidence="3">
    <location>
        <begin position="31"/>
        <end position="170"/>
    </location>
</feature>
<dbReference type="PANTHER" id="PTHR33744">
    <property type="entry name" value="CARBOHYDRATE DIACID REGULATOR"/>
    <property type="match status" value="1"/>
</dbReference>
<dbReference type="InterPro" id="IPR051448">
    <property type="entry name" value="CdaR-like_regulators"/>
</dbReference>
<evidence type="ECO:0000259" key="4">
    <source>
        <dbReference type="Pfam" id="PF17853"/>
    </source>
</evidence>
<accession>A0A5C4LZE9</accession>
<evidence type="ECO:0000256" key="1">
    <source>
        <dbReference type="ARBA" id="ARBA00006754"/>
    </source>
</evidence>
<dbReference type="Pfam" id="PF13556">
    <property type="entry name" value="HTH_30"/>
    <property type="match status" value="1"/>
</dbReference>